<proteinExistence type="predicted"/>
<organism evidence="1 2">
    <name type="scientific">Candidatus Kaiserbacteria bacterium RIFCSPHIGHO2_12_FULL_53_13</name>
    <dbReference type="NCBI Taxonomy" id="1798502"/>
    <lineage>
        <taxon>Bacteria</taxon>
        <taxon>Candidatus Kaiseribacteriota</taxon>
    </lineage>
</organism>
<sequence length="95" mass="9398">MKTAGARAAQEFVAPNAVMGAVPSPDERIIGDLGHPVDVSVTVNVTGKGTAPEFGVTESEALVLSLAGVVVGSSQSPKAILYKSHPSGGVVVGGT</sequence>
<reference evidence="1 2" key="1">
    <citation type="journal article" date="2016" name="Nat. Commun.">
        <title>Thousands of microbial genomes shed light on interconnected biogeochemical processes in an aquifer system.</title>
        <authorList>
            <person name="Anantharaman K."/>
            <person name="Brown C.T."/>
            <person name="Hug L.A."/>
            <person name="Sharon I."/>
            <person name="Castelle C.J."/>
            <person name="Probst A.J."/>
            <person name="Thomas B.C."/>
            <person name="Singh A."/>
            <person name="Wilkins M.J."/>
            <person name="Karaoz U."/>
            <person name="Brodie E.L."/>
            <person name="Williams K.H."/>
            <person name="Hubbard S.S."/>
            <person name="Banfield J.F."/>
        </authorList>
    </citation>
    <scope>NUCLEOTIDE SEQUENCE [LARGE SCALE GENOMIC DNA]</scope>
</reference>
<dbReference type="Proteomes" id="UP000176689">
    <property type="component" value="Unassembled WGS sequence"/>
</dbReference>
<evidence type="ECO:0000313" key="1">
    <source>
        <dbReference type="EMBL" id="OGG69730.1"/>
    </source>
</evidence>
<accession>A0A1F6E858</accession>
<dbReference type="EMBL" id="MFLP01000029">
    <property type="protein sequence ID" value="OGG69730.1"/>
    <property type="molecule type" value="Genomic_DNA"/>
</dbReference>
<name>A0A1F6E858_9BACT</name>
<comment type="caution">
    <text evidence="1">The sequence shown here is derived from an EMBL/GenBank/DDBJ whole genome shotgun (WGS) entry which is preliminary data.</text>
</comment>
<evidence type="ECO:0000313" key="2">
    <source>
        <dbReference type="Proteomes" id="UP000176689"/>
    </source>
</evidence>
<gene>
    <name evidence="1" type="ORF">A3F27_00895</name>
</gene>
<protein>
    <submittedName>
        <fullName evidence="1">Uncharacterized protein</fullName>
    </submittedName>
</protein>
<dbReference type="AlphaFoldDB" id="A0A1F6E858"/>